<reference evidence="1" key="2">
    <citation type="journal article" date="2006" name="PLoS Pathog.">
        <title>New perspectives on host-parasite interplay by comparative transcriptomic and proteomic analyses of Schistosoma japonicum.</title>
        <authorList>
            <person name="Liu F."/>
            <person name="Lu J."/>
            <person name="Hu W."/>
            <person name="Wang S.Y."/>
            <person name="Cui S.J."/>
            <person name="Chi M."/>
            <person name="Yan Q."/>
            <person name="Wang X.R."/>
            <person name="Song H.D."/>
            <person name="Xu X.N."/>
            <person name="Wang J.J."/>
            <person name="Zhang X.L."/>
            <person name="Zhang X."/>
            <person name="Wang Z.Q."/>
            <person name="Xue C.L."/>
            <person name="Brindley P.J."/>
            <person name="McManus D.P."/>
            <person name="Yang P.Y."/>
            <person name="Feng Z."/>
            <person name="Chen Z."/>
            <person name="Han Z.G."/>
        </authorList>
    </citation>
    <scope>NUCLEOTIDE SEQUENCE</scope>
</reference>
<dbReference type="EMBL" id="AY915326">
    <property type="protein sequence ID" value="AAX30547.1"/>
    <property type="molecule type" value="mRNA"/>
</dbReference>
<name>Q5BSD8_SCHJA</name>
<protein>
    <submittedName>
        <fullName evidence="1">SJCHGC04827 protein</fullName>
    </submittedName>
</protein>
<sequence length="84" mass="9732">MSHHLFGSGNNLYRLDSVFNERAGPRMPGTQAERRYRHPVVPISTTDAPHYAQVRIFHRLSRILTLSTNYLLAIRLTKIILVYL</sequence>
<reference evidence="1" key="1">
    <citation type="submission" date="2005-01" db="EMBL/GenBank/DDBJ databases">
        <authorList>
            <person name="Han Z."/>
        </authorList>
    </citation>
    <scope>NUCLEOTIDE SEQUENCE</scope>
</reference>
<proteinExistence type="evidence at transcript level"/>
<organism evidence="1">
    <name type="scientific">Schistosoma japonicum</name>
    <name type="common">Blood fluke</name>
    <dbReference type="NCBI Taxonomy" id="6182"/>
    <lineage>
        <taxon>Eukaryota</taxon>
        <taxon>Metazoa</taxon>
        <taxon>Spiralia</taxon>
        <taxon>Lophotrochozoa</taxon>
        <taxon>Platyhelminthes</taxon>
        <taxon>Trematoda</taxon>
        <taxon>Digenea</taxon>
        <taxon>Strigeidida</taxon>
        <taxon>Schistosomatoidea</taxon>
        <taxon>Schistosomatidae</taxon>
        <taxon>Schistosoma</taxon>
    </lineage>
</organism>
<accession>Q5BSD8</accession>
<dbReference type="AlphaFoldDB" id="Q5BSD8"/>
<evidence type="ECO:0000313" key="1">
    <source>
        <dbReference type="EMBL" id="AAX30547.1"/>
    </source>
</evidence>